<proteinExistence type="predicted"/>
<evidence type="ECO:0000313" key="4">
    <source>
        <dbReference type="EMBL" id="MFB9135226.1"/>
    </source>
</evidence>
<dbReference type="InterPro" id="IPR032389">
    <property type="entry name" value="GspB_C"/>
</dbReference>
<keyword evidence="2" id="KW-0812">Transmembrane</keyword>
<feature type="transmembrane region" description="Helical" evidence="2">
    <location>
        <begin position="36"/>
        <end position="56"/>
    </location>
</feature>
<reference evidence="4 5" key="1">
    <citation type="submission" date="2024-09" db="EMBL/GenBank/DDBJ databases">
        <authorList>
            <person name="Sun Q."/>
            <person name="Mori K."/>
        </authorList>
    </citation>
    <scope>NUCLEOTIDE SEQUENCE [LARGE SCALE GENOMIC DNA]</scope>
    <source>
        <strain evidence="4 5">CECT 8064</strain>
    </source>
</reference>
<keyword evidence="5" id="KW-1185">Reference proteome</keyword>
<accession>A0ABV5HLW9</accession>
<organism evidence="4 5">
    <name type="scientific">Vibrio olivae</name>
    <dbReference type="NCBI Taxonomy" id="1243002"/>
    <lineage>
        <taxon>Bacteria</taxon>
        <taxon>Pseudomonadati</taxon>
        <taxon>Pseudomonadota</taxon>
        <taxon>Gammaproteobacteria</taxon>
        <taxon>Vibrionales</taxon>
        <taxon>Vibrionaceae</taxon>
        <taxon>Vibrio</taxon>
    </lineage>
</organism>
<feature type="domain" description="Type II secretion system protein GspB C-terminal" evidence="3">
    <location>
        <begin position="183"/>
        <end position="240"/>
    </location>
</feature>
<evidence type="ECO:0000313" key="5">
    <source>
        <dbReference type="Proteomes" id="UP001589645"/>
    </source>
</evidence>
<feature type="region of interest" description="Disordered" evidence="1">
    <location>
        <begin position="9"/>
        <end position="28"/>
    </location>
</feature>
<evidence type="ECO:0000256" key="1">
    <source>
        <dbReference type="SAM" id="MobiDB-lite"/>
    </source>
</evidence>
<name>A0ABV5HLW9_9VIBR</name>
<gene>
    <name evidence="4" type="ORF">ACFFUV_09645</name>
</gene>
<keyword evidence="2" id="KW-1133">Transmembrane helix</keyword>
<comment type="caution">
    <text evidence="4">The sequence shown here is derived from an EMBL/GenBank/DDBJ whole genome shotgun (WGS) entry which is preliminary data.</text>
</comment>
<dbReference type="Pfam" id="PF16537">
    <property type="entry name" value="T2SSB"/>
    <property type="match status" value="1"/>
</dbReference>
<sequence length="246" mass="26954">MSNVLKALEQSESGFQQRSIPTQRGKAQPQADTRLGYGWIAVALLPAAIILAWRGISTWQQVLENQQALVNQAPKVIEVPVAFTQLDTPNFDALKPIENISLTSGEEKPQSPSPSTTASAETPKVNDVLDGVDLSALPADLAVKVHSALSQQSKGAATHNALAQSDWTDLSQHGMEFTGKLMPLNFQTHVYSDNENKRWVKINGQEYTQGQNIDSQLELVEIRPQGSLLSFHGQLIFVPALYDWQG</sequence>
<evidence type="ECO:0000256" key="2">
    <source>
        <dbReference type="SAM" id="Phobius"/>
    </source>
</evidence>
<evidence type="ECO:0000259" key="3">
    <source>
        <dbReference type="Pfam" id="PF16537"/>
    </source>
</evidence>
<dbReference type="RefSeq" id="WP_390191664.1">
    <property type="nucleotide sequence ID" value="NZ_JBHMEP010000001.1"/>
</dbReference>
<dbReference type="EMBL" id="JBHMEP010000001">
    <property type="protein sequence ID" value="MFB9135226.1"/>
    <property type="molecule type" value="Genomic_DNA"/>
</dbReference>
<keyword evidence="2" id="KW-0472">Membrane</keyword>
<protein>
    <submittedName>
        <fullName evidence="4">General secretion pathway protein GspB</fullName>
    </submittedName>
</protein>
<feature type="region of interest" description="Disordered" evidence="1">
    <location>
        <begin position="102"/>
        <end position="124"/>
    </location>
</feature>
<dbReference type="Proteomes" id="UP001589645">
    <property type="component" value="Unassembled WGS sequence"/>
</dbReference>
<feature type="compositionally biased region" description="Polar residues" evidence="1">
    <location>
        <begin position="10"/>
        <end position="22"/>
    </location>
</feature>